<evidence type="ECO:0000313" key="5">
    <source>
        <dbReference type="Proteomes" id="UP001203880"/>
    </source>
</evidence>
<dbReference type="RefSeq" id="WP_249709693.1">
    <property type="nucleotide sequence ID" value="NZ_JAMFMB010000010.1"/>
</dbReference>
<organism evidence="4 5">
    <name type="scientific">Ruegeria spongiae</name>
    <dbReference type="NCBI Taxonomy" id="2942209"/>
    <lineage>
        <taxon>Bacteria</taxon>
        <taxon>Pseudomonadati</taxon>
        <taxon>Pseudomonadota</taxon>
        <taxon>Alphaproteobacteria</taxon>
        <taxon>Rhodobacterales</taxon>
        <taxon>Roseobacteraceae</taxon>
        <taxon>Ruegeria</taxon>
    </lineage>
</organism>
<dbReference type="InterPro" id="IPR001647">
    <property type="entry name" value="HTH_TetR"/>
</dbReference>
<sequence length="206" mass="23608">MTSAPDTRQRGSADLWLDAATEILCEAGVDAVKIMPLANRLGLSRTGFYWHFKDRAALLDTLIARWEARNTGNLVARTEAYAETICEAIFNIFDCWLDENLFDSRMDLAIRNWARTDPGLQTRVDAADDRRRQAIEAMFTHFGYSETEAEVRAMTVIYTQIGHLSMQVQETRWKHVARMPDFVEVFTGQRPSQSDVGRFMARHLND</sequence>
<dbReference type="Gene3D" id="1.10.357.10">
    <property type="entry name" value="Tetracycline Repressor, domain 2"/>
    <property type="match status" value="1"/>
</dbReference>
<reference evidence="4" key="1">
    <citation type="submission" date="2022-05" db="EMBL/GenBank/DDBJ databases">
        <authorList>
            <person name="Park J.-S."/>
        </authorList>
    </citation>
    <scope>NUCLEOTIDE SEQUENCE</scope>
    <source>
        <strain evidence="4">2012CJ41-6</strain>
    </source>
</reference>
<dbReference type="InterPro" id="IPR050109">
    <property type="entry name" value="HTH-type_TetR-like_transc_reg"/>
</dbReference>
<dbReference type="PROSITE" id="PS50977">
    <property type="entry name" value="HTH_TETR_2"/>
    <property type="match status" value="1"/>
</dbReference>
<dbReference type="EMBL" id="JAMFMB010000010">
    <property type="protein sequence ID" value="MCL6283836.1"/>
    <property type="molecule type" value="Genomic_DNA"/>
</dbReference>
<proteinExistence type="predicted"/>
<feature type="DNA-binding region" description="H-T-H motif" evidence="2">
    <location>
        <begin position="33"/>
        <end position="52"/>
    </location>
</feature>
<dbReference type="PANTHER" id="PTHR30055">
    <property type="entry name" value="HTH-TYPE TRANSCRIPTIONAL REGULATOR RUTR"/>
    <property type="match status" value="1"/>
</dbReference>
<dbReference type="PRINTS" id="PR00455">
    <property type="entry name" value="HTHTETR"/>
</dbReference>
<protein>
    <submittedName>
        <fullName evidence="4">TetR/AcrR family transcriptional regulator</fullName>
    </submittedName>
</protein>
<keyword evidence="1 2" id="KW-0238">DNA-binding</keyword>
<evidence type="ECO:0000259" key="3">
    <source>
        <dbReference type="PROSITE" id="PS50977"/>
    </source>
</evidence>
<dbReference type="InterPro" id="IPR009057">
    <property type="entry name" value="Homeodomain-like_sf"/>
</dbReference>
<evidence type="ECO:0000256" key="1">
    <source>
        <dbReference type="ARBA" id="ARBA00023125"/>
    </source>
</evidence>
<keyword evidence="5" id="KW-1185">Reference proteome</keyword>
<dbReference type="Proteomes" id="UP001203880">
    <property type="component" value="Unassembled WGS sequence"/>
</dbReference>
<accession>A0ABT0Q1Y4</accession>
<evidence type="ECO:0000313" key="4">
    <source>
        <dbReference type="EMBL" id="MCL6283836.1"/>
    </source>
</evidence>
<gene>
    <name evidence="4" type="ORF">M3P21_09875</name>
</gene>
<name>A0ABT0Q1Y4_9RHOB</name>
<evidence type="ECO:0000256" key="2">
    <source>
        <dbReference type="PROSITE-ProRule" id="PRU00335"/>
    </source>
</evidence>
<dbReference type="SUPFAM" id="SSF46689">
    <property type="entry name" value="Homeodomain-like"/>
    <property type="match status" value="1"/>
</dbReference>
<dbReference type="PANTHER" id="PTHR30055:SF239">
    <property type="entry name" value="TRANSCRIPTIONAL REGULATORY PROTEIN"/>
    <property type="match status" value="1"/>
</dbReference>
<comment type="caution">
    <text evidence="4">The sequence shown here is derived from an EMBL/GenBank/DDBJ whole genome shotgun (WGS) entry which is preliminary data.</text>
</comment>
<dbReference type="Pfam" id="PF00440">
    <property type="entry name" value="TetR_N"/>
    <property type="match status" value="1"/>
</dbReference>
<feature type="domain" description="HTH tetR-type" evidence="3">
    <location>
        <begin position="10"/>
        <end position="70"/>
    </location>
</feature>